<dbReference type="AlphaFoldDB" id="A0A9X2HM81"/>
<evidence type="ECO:0008006" key="3">
    <source>
        <dbReference type="Google" id="ProtNLM"/>
    </source>
</evidence>
<comment type="caution">
    <text evidence="1">The sequence shown here is derived from an EMBL/GenBank/DDBJ whole genome shotgun (WGS) entry which is preliminary data.</text>
</comment>
<accession>A0A9X2HM81</accession>
<dbReference type="InterPro" id="IPR027266">
    <property type="entry name" value="TrmE/GcvT-like"/>
</dbReference>
<organism evidence="1 2">
    <name type="scientific">Sphingomonas tagetis</name>
    <dbReference type="NCBI Taxonomy" id="2949092"/>
    <lineage>
        <taxon>Bacteria</taxon>
        <taxon>Pseudomonadati</taxon>
        <taxon>Pseudomonadota</taxon>
        <taxon>Alphaproteobacteria</taxon>
        <taxon>Sphingomonadales</taxon>
        <taxon>Sphingomonadaceae</taxon>
        <taxon>Sphingomonas</taxon>
    </lineage>
</organism>
<dbReference type="RefSeq" id="WP_254296366.1">
    <property type="nucleotide sequence ID" value="NZ_JAMLDX010000022.1"/>
</dbReference>
<keyword evidence="2" id="KW-1185">Reference proteome</keyword>
<evidence type="ECO:0000313" key="2">
    <source>
        <dbReference type="Proteomes" id="UP001139451"/>
    </source>
</evidence>
<dbReference type="Gene3D" id="3.30.70.1520">
    <property type="entry name" value="Heterotetrameric sarcosine oxidase"/>
    <property type="match status" value="1"/>
</dbReference>
<dbReference type="EMBL" id="JAMLDX010000022">
    <property type="protein sequence ID" value="MCP3732722.1"/>
    <property type="molecule type" value="Genomic_DNA"/>
</dbReference>
<dbReference type="Pfam" id="PF04268">
    <property type="entry name" value="SoxG"/>
    <property type="match status" value="1"/>
</dbReference>
<sequence length="170" mass="18044">MAEIVAPRTSEIGVGIGKVRLLADDVETRLGAALGLQVPAAGRRTSNGALSCIRQGPAEWLLVGEQDLVCAALDRVAERFSDDVCLAVDMSDGAVVTNLVGARAVERLAAYCDLDLDPTAFGIDHATRTRFGDVSVTLARLADGDSYWLIGDQSHAPYIDRLLDHGAPTR</sequence>
<dbReference type="SUPFAM" id="SSF103025">
    <property type="entry name" value="Folate-binding domain"/>
    <property type="match status" value="1"/>
</dbReference>
<name>A0A9X2HM81_9SPHN</name>
<protein>
    <recommendedName>
        <fullName evidence="3">Sarcosine oxidase subunit gamma</fullName>
    </recommendedName>
</protein>
<reference evidence="1" key="1">
    <citation type="submission" date="2022-05" db="EMBL/GenBank/DDBJ databases">
        <title>Sphingomonas sp. strain MG17 Genome sequencing and assembly.</title>
        <authorList>
            <person name="Kim I."/>
        </authorList>
    </citation>
    <scope>NUCLEOTIDE SEQUENCE</scope>
    <source>
        <strain evidence="1">MG17</strain>
    </source>
</reference>
<dbReference type="Proteomes" id="UP001139451">
    <property type="component" value="Unassembled WGS sequence"/>
</dbReference>
<dbReference type="InterPro" id="IPR007375">
    <property type="entry name" value="SoxG"/>
</dbReference>
<gene>
    <name evidence="1" type="ORF">M9978_20090</name>
</gene>
<dbReference type="Gene3D" id="3.30.1360.120">
    <property type="entry name" value="Probable tRNA modification gtpase trme, domain 1"/>
    <property type="match status" value="1"/>
</dbReference>
<proteinExistence type="predicted"/>
<evidence type="ECO:0000313" key="1">
    <source>
        <dbReference type="EMBL" id="MCP3732722.1"/>
    </source>
</evidence>